<organism evidence="1">
    <name type="scientific">Tanacetum cinerariifolium</name>
    <name type="common">Dalmatian daisy</name>
    <name type="synonym">Chrysanthemum cinerariifolium</name>
    <dbReference type="NCBI Taxonomy" id="118510"/>
    <lineage>
        <taxon>Eukaryota</taxon>
        <taxon>Viridiplantae</taxon>
        <taxon>Streptophyta</taxon>
        <taxon>Embryophyta</taxon>
        <taxon>Tracheophyta</taxon>
        <taxon>Spermatophyta</taxon>
        <taxon>Magnoliopsida</taxon>
        <taxon>eudicotyledons</taxon>
        <taxon>Gunneridae</taxon>
        <taxon>Pentapetalae</taxon>
        <taxon>asterids</taxon>
        <taxon>campanulids</taxon>
        <taxon>Asterales</taxon>
        <taxon>Asteraceae</taxon>
        <taxon>Asteroideae</taxon>
        <taxon>Anthemideae</taxon>
        <taxon>Anthemidinae</taxon>
        <taxon>Tanacetum</taxon>
    </lineage>
</organism>
<proteinExistence type="predicted"/>
<dbReference type="AlphaFoldDB" id="A0A699H4F4"/>
<sequence length="150" mass="17322">MLLYLGNKGIDVYVDLTRSSPLTELEKDAVTLLKQIIKVSVAQTFECWSIRMRGSYTSCNKSFDYGSKGWGSLHSLSLLGLDNVLISCLLMLFSFGVDIVEDFKEYTQRDYYCWLKTYNCWYKLKLLDNAAGRKLRLLEESVVADEKMKR</sequence>
<name>A0A699H4F4_TANCI</name>
<reference evidence="1" key="1">
    <citation type="journal article" date="2019" name="Sci. Rep.">
        <title>Draft genome of Tanacetum cinerariifolium, the natural source of mosquito coil.</title>
        <authorList>
            <person name="Yamashiro T."/>
            <person name="Shiraishi A."/>
            <person name="Satake H."/>
            <person name="Nakayama K."/>
        </authorList>
    </citation>
    <scope>NUCLEOTIDE SEQUENCE</scope>
</reference>
<accession>A0A699H4F4</accession>
<protein>
    <submittedName>
        <fullName evidence="1">Uncharacterized protein</fullName>
    </submittedName>
</protein>
<gene>
    <name evidence="1" type="ORF">Tci_308774</name>
</gene>
<dbReference type="EMBL" id="BKCJ010104238">
    <property type="protein sequence ID" value="GEX36799.1"/>
    <property type="molecule type" value="Genomic_DNA"/>
</dbReference>
<evidence type="ECO:0000313" key="1">
    <source>
        <dbReference type="EMBL" id="GEX36799.1"/>
    </source>
</evidence>
<comment type="caution">
    <text evidence="1">The sequence shown here is derived from an EMBL/GenBank/DDBJ whole genome shotgun (WGS) entry which is preliminary data.</text>
</comment>